<dbReference type="InterPro" id="IPR000719">
    <property type="entry name" value="Prot_kinase_dom"/>
</dbReference>
<feature type="binding site" evidence="12">
    <location>
        <position position="527"/>
    </location>
    <ligand>
        <name>ATP</name>
        <dbReference type="ChEBI" id="CHEBI:30616"/>
    </ligand>
</feature>
<dbReference type="FunFam" id="1.10.510.10:FF:000058">
    <property type="entry name" value="Receptor-like protein kinase FERONIA"/>
    <property type="match status" value="1"/>
</dbReference>
<feature type="transmembrane region" description="Helical" evidence="13">
    <location>
        <begin position="21"/>
        <end position="42"/>
    </location>
</feature>
<evidence type="ECO:0000256" key="9">
    <source>
        <dbReference type="ARBA" id="ARBA00022989"/>
    </source>
</evidence>
<keyword evidence="4 13" id="KW-0812">Transmembrane</keyword>
<comment type="subcellular location">
    <subcellularLocation>
        <location evidence="1">Membrane</location>
        <topology evidence="1">Single-pass membrane protein</topology>
    </subcellularLocation>
</comment>
<dbReference type="Pfam" id="PF12819">
    <property type="entry name" value="Malectin_like"/>
    <property type="match status" value="1"/>
</dbReference>
<keyword evidence="10 13" id="KW-0472">Membrane</keyword>
<dbReference type="PROSITE" id="PS50011">
    <property type="entry name" value="PROTEIN_KINASE_DOM"/>
    <property type="match status" value="1"/>
</dbReference>
<evidence type="ECO:0000256" key="5">
    <source>
        <dbReference type="ARBA" id="ARBA00022729"/>
    </source>
</evidence>
<keyword evidence="16" id="KW-1185">Reference proteome</keyword>
<dbReference type="InterPro" id="IPR017441">
    <property type="entry name" value="Protein_kinase_ATP_BS"/>
</dbReference>
<keyword evidence="6 12" id="KW-0547">Nucleotide-binding</keyword>
<dbReference type="InterPro" id="IPR008271">
    <property type="entry name" value="Ser/Thr_kinase_AS"/>
</dbReference>
<keyword evidence="7" id="KW-0418">Kinase</keyword>
<dbReference type="AlphaFoldDB" id="A0AAV8TP15"/>
<evidence type="ECO:0000259" key="14">
    <source>
        <dbReference type="PROSITE" id="PS50011"/>
    </source>
</evidence>
<evidence type="ECO:0000313" key="15">
    <source>
        <dbReference type="EMBL" id="KAJ8768672.1"/>
    </source>
</evidence>
<dbReference type="PANTHER" id="PTHR45631">
    <property type="entry name" value="OS07G0107800 PROTEIN-RELATED"/>
    <property type="match status" value="1"/>
</dbReference>
<dbReference type="PROSITE" id="PS00107">
    <property type="entry name" value="PROTEIN_KINASE_ATP"/>
    <property type="match status" value="1"/>
</dbReference>
<evidence type="ECO:0000256" key="2">
    <source>
        <dbReference type="ARBA" id="ARBA00022527"/>
    </source>
</evidence>
<dbReference type="CDD" id="cd14066">
    <property type="entry name" value="STKc_IRAK"/>
    <property type="match status" value="1"/>
</dbReference>
<dbReference type="Gene3D" id="3.30.200.20">
    <property type="entry name" value="Phosphorylase Kinase, domain 1"/>
    <property type="match status" value="1"/>
</dbReference>
<feature type="domain" description="Protein kinase" evidence="14">
    <location>
        <begin position="499"/>
        <end position="772"/>
    </location>
</feature>
<dbReference type="Pfam" id="PF07714">
    <property type="entry name" value="PK_Tyr_Ser-Thr"/>
    <property type="match status" value="1"/>
</dbReference>
<organism evidence="15 16">
    <name type="scientific">Erythroxylum novogranatense</name>
    <dbReference type="NCBI Taxonomy" id="1862640"/>
    <lineage>
        <taxon>Eukaryota</taxon>
        <taxon>Viridiplantae</taxon>
        <taxon>Streptophyta</taxon>
        <taxon>Embryophyta</taxon>
        <taxon>Tracheophyta</taxon>
        <taxon>Spermatophyta</taxon>
        <taxon>Magnoliopsida</taxon>
        <taxon>eudicotyledons</taxon>
        <taxon>Gunneridae</taxon>
        <taxon>Pentapetalae</taxon>
        <taxon>rosids</taxon>
        <taxon>fabids</taxon>
        <taxon>Malpighiales</taxon>
        <taxon>Erythroxylaceae</taxon>
        <taxon>Erythroxylum</taxon>
    </lineage>
</organism>
<dbReference type="FunFam" id="2.60.120.430:FF:000001">
    <property type="entry name" value="Receptor-like protein kinase FERONIA"/>
    <property type="match status" value="1"/>
</dbReference>
<evidence type="ECO:0000256" key="10">
    <source>
        <dbReference type="ARBA" id="ARBA00023136"/>
    </source>
</evidence>
<reference evidence="15 16" key="1">
    <citation type="submission" date="2021-09" db="EMBL/GenBank/DDBJ databases">
        <title>Genomic insights and catalytic innovation underlie evolution of tropane alkaloids biosynthesis.</title>
        <authorList>
            <person name="Wang Y.-J."/>
            <person name="Tian T."/>
            <person name="Huang J.-P."/>
            <person name="Huang S.-X."/>
        </authorList>
    </citation>
    <scope>NUCLEOTIDE SEQUENCE [LARGE SCALE GENOMIC DNA]</scope>
    <source>
        <strain evidence="15">KIB-2018</strain>
        <tissue evidence="15">Leaf</tissue>
    </source>
</reference>
<evidence type="ECO:0000256" key="12">
    <source>
        <dbReference type="PROSITE-ProRule" id="PRU10141"/>
    </source>
</evidence>
<dbReference type="PROSITE" id="PS51257">
    <property type="entry name" value="PROKAR_LIPOPROTEIN"/>
    <property type="match status" value="1"/>
</dbReference>
<protein>
    <recommendedName>
        <fullName evidence="14">Protein kinase domain-containing protein</fullName>
    </recommendedName>
</protein>
<keyword evidence="3" id="KW-0808">Transferase</keyword>
<evidence type="ECO:0000256" key="1">
    <source>
        <dbReference type="ARBA" id="ARBA00004167"/>
    </source>
</evidence>
<dbReference type="FunFam" id="3.30.200.20:FF:000039">
    <property type="entry name" value="receptor-like protein kinase FERONIA"/>
    <property type="match status" value="1"/>
</dbReference>
<dbReference type="GO" id="GO:0004674">
    <property type="term" value="F:protein serine/threonine kinase activity"/>
    <property type="evidence" value="ECO:0007669"/>
    <property type="project" value="UniProtKB-KW"/>
</dbReference>
<gene>
    <name evidence="15" type="ORF">K2173_023576</name>
</gene>
<evidence type="ECO:0000256" key="6">
    <source>
        <dbReference type="ARBA" id="ARBA00022741"/>
    </source>
</evidence>
<dbReference type="Gene3D" id="2.60.120.430">
    <property type="entry name" value="Galactose-binding lectin"/>
    <property type="match status" value="2"/>
</dbReference>
<evidence type="ECO:0000256" key="11">
    <source>
        <dbReference type="ARBA" id="ARBA00023180"/>
    </source>
</evidence>
<feature type="transmembrane region" description="Helical" evidence="13">
    <location>
        <begin position="419"/>
        <end position="439"/>
    </location>
</feature>
<keyword evidence="11" id="KW-0325">Glycoprotein</keyword>
<dbReference type="EMBL" id="JAIWQS010000004">
    <property type="protein sequence ID" value="KAJ8768672.1"/>
    <property type="molecule type" value="Genomic_DNA"/>
</dbReference>
<keyword evidence="8 12" id="KW-0067">ATP-binding</keyword>
<evidence type="ECO:0000256" key="13">
    <source>
        <dbReference type="SAM" id="Phobius"/>
    </source>
</evidence>
<dbReference type="Gene3D" id="1.10.510.10">
    <property type="entry name" value="Transferase(Phosphotransferase) domain 1"/>
    <property type="match status" value="1"/>
</dbReference>
<evidence type="ECO:0000256" key="7">
    <source>
        <dbReference type="ARBA" id="ARBA00022777"/>
    </source>
</evidence>
<evidence type="ECO:0000313" key="16">
    <source>
        <dbReference type="Proteomes" id="UP001159364"/>
    </source>
</evidence>
<dbReference type="InterPro" id="IPR024788">
    <property type="entry name" value="Malectin-like_Carb-bd_dom"/>
</dbReference>
<comment type="caution">
    <text evidence="15">The sequence shown here is derived from an EMBL/GenBank/DDBJ whole genome shotgun (WGS) entry which is preliminary data.</text>
</comment>
<keyword evidence="2" id="KW-0723">Serine/threonine-protein kinase</keyword>
<dbReference type="PROSITE" id="PS00108">
    <property type="entry name" value="PROTEIN_KINASE_ST"/>
    <property type="match status" value="1"/>
</dbReference>
<accession>A0AAV8TP15</accession>
<keyword evidence="9 13" id="KW-1133">Transmembrane helix</keyword>
<name>A0AAV8TP15_9ROSI</name>
<dbReference type="Proteomes" id="UP001159364">
    <property type="component" value="Linkage Group LG04"/>
</dbReference>
<dbReference type="SUPFAM" id="SSF56112">
    <property type="entry name" value="Protein kinase-like (PK-like)"/>
    <property type="match status" value="1"/>
</dbReference>
<evidence type="ECO:0000256" key="3">
    <source>
        <dbReference type="ARBA" id="ARBA00022679"/>
    </source>
</evidence>
<evidence type="ECO:0000256" key="4">
    <source>
        <dbReference type="ARBA" id="ARBA00022692"/>
    </source>
</evidence>
<proteinExistence type="predicted"/>
<evidence type="ECO:0000256" key="8">
    <source>
        <dbReference type="ARBA" id="ARBA00022840"/>
    </source>
</evidence>
<dbReference type="SMART" id="SM00220">
    <property type="entry name" value="S_TKc"/>
    <property type="match status" value="1"/>
</dbReference>
<dbReference type="InterPro" id="IPR001245">
    <property type="entry name" value="Ser-Thr/Tyr_kinase_cat_dom"/>
</dbReference>
<dbReference type="FunFam" id="2.60.120.430:FF:000005">
    <property type="entry name" value="Putative receptor-like protein kinase"/>
    <property type="match status" value="1"/>
</dbReference>
<dbReference type="InterPro" id="IPR011009">
    <property type="entry name" value="Kinase-like_dom_sf"/>
</dbReference>
<keyword evidence="5" id="KW-0732">Signal</keyword>
<dbReference type="GO" id="GO:0005524">
    <property type="term" value="F:ATP binding"/>
    <property type="evidence" value="ECO:0007669"/>
    <property type="project" value="UniProtKB-UniRule"/>
</dbReference>
<dbReference type="GO" id="GO:0016020">
    <property type="term" value="C:membrane"/>
    <property type="evidence" value="ECO:0007669"/>
    <property type="project" value="UniProtKB-SubCell"/>
</dbReference>
<sequence>MVLLLGRSSDLLMMGNRGSQILFWIVLILSLACLSTGDNFLINCGSSSDTKVGDRVFVADNSQSKLLSTPKTIFANTSTSVTSTNDSALYQTARIFEGTSKYTFAISQLGRYWIRLYFYPFVYNNYTMSNANFDVSTQSHVLLSKFSVNATVVKEFSVNLTSSSLVINFSPSGNSFAFLNALEIVSIPDEVLSNVPSTFNPIGKFDSLPWQALQTVFRINMGGPTVTYMNDTLWRTWVPDDDFLVEKSLAKNITNIAAVDYAPGLASKNIAPSSVYGTATMMNSAGDPSNNFNVTWVFNVDPGYQYLVRFHFCDIVSSALNTLYFNLYLDSWLLAENLDLSSETHNTLGGPYYMDFVTPSTLGNKINVSIGPTNSLPSTDPNAILNGLEIMKMNNSMGSLSGPALVIADSTSKKNVGKIVGSIVGAVIAVALAGIFFMWCKKRRDLEGEGNSKTWIPLSITGASHTVGSKYSNGTAASLKSNVGYRIPFAAVQEATSNFDESLVIGIGGFGKVYKGILNDGTKIAIKRGNPRSQQGLAEFLTEIEMLSQFRHRHLVSLIGYCDEKNEMILVYEYMENGTLKSHLYGSSYPSMSWKDRLEICIGAARGLHYLHTGYAKAVIHRDVKSANILLDENLMAKVADFGLSKTGPEIDQTHVSTAVKGSFGYLDPEYFRRQQLTEKSDVYSFGVVLFEVLCARPVIDPSLPREMVNLAEWAMKWQKRGQLDQIIDPTLVGKVPADSLRKFGETAEKCLAEYGVDRPPMGDVLWNLEYALQLQEAVLSSDPEENSTNMIDLPTQINTFSQVDNTLSAVQFQGRTVDDMSNASMSKVFSQLVKSEGR</sequence>